<accession>A0AAN9GPK0</accession>
<organism evidence="1 2">
    <name type="scientific">Littorina saxatilis</name>
    <dbReference type="NCBI Taxonomy" id="31220"/>
    <lineage>
        <taxon>Eukaryota</taxon>
        <taxon>Metazoa</taxon>
        <taxon>Spiralia</taxon>
        <taxon>Lophotrochozoa</taxon>
        <taxon>Mollusca</taxon>
        <taxon>Gastropoda</taxon>
        <taxon>Caenogastropoda</taxon>
        <taxon>Littorinimorpha</taxon>
        <taxon>Littorinoidea</taxon>
        <taxon>Littorinidae</taxon>
        <taxon>Littorina</taxon>
    </lineage>
</organism>
<sequence length="130" mass="13843">MICEMQKTSKQTGLEREGIDCASCVTTPAPITTTTLPPTTTIPPTTCPTIEELSGIAGFCYFDQANVDFSTCPAMQDITTEIYCMAGPLMTDPATSPNLDEEPCHCVDADTMQALDDEFGNPPKIGAARA</sequence>
<protein>
    <submittedName>
        <fullName evidence="1">Uncharacterized protein</fullName>
    </submittedName>
</protein>
<comment type="caution">
    <text evidence="1">The sequence shown here is derived from an EMBL/GenBank/DDBJ whole genome shotgun (WGS) entry which is preliminary data.</text>
</comment>
<name>A0AAN9GPK0_9CAEN</name>
<evidence type="ECO:0000313" key="1">
    <source>
        <dbReference type="EMBL" id="KAK7114215.1"/>
    </source>
</evidence>
<keyword evidence="2" id="KW-1185">Reference proteome</keyword>
<proteinExistence type="predicted"/>
<gene>
    <name evidence="1" type="ORF">V1264_000309</name>
</gene>
<dbReference type="AlphaFoldDB" id="A0AAN9GPK0"/>
<dbReference type="EMBL" id="JBAMIC010000001">
    <property type="protein sequence ID" value="KAK7114215.1"/>
    <property type="molecule type" value="Genomic_DNA"/>
</dbReference>
<dbReference type="Proteomes" id="UP001374579">
    <property type="component" value="Unassembled WGS sequence"/>
</dbReference>
<evidence type="ECO:0000313" key="2">
    <source>
        <dbReference type="Proteomes" id="UP001374579"/>
    </source>
</evidence>
<reference evidence="1 2" key="1">
    <citation type="submission" date="2024-02" db="EMBL/GenBank/DDBJ databases">
        <title>Chromosome-scale genome assembly of the rough periwinkle Littorina saxatilis.</title>
        <authorList>
            <person name="De Jode A."/>
            <person name="Faria R."/>
            <person name="Formenti G."/>
            <person name="Sims Y."/>
            <person name="Smith T.P."/>
            <person name="Tracey A."/>
            <person name="Wood J.M.D."/>
            <person name="Zagrodzka Z.B."/>
            <person name="Johannesson K."/>
            <person name="Butlin R.K."/>
            <person name="Leder E.H."/>
        </authorList>
    </citation>
    <scope>NUCLEOTIDE SEQUENCE [LARGE SCALE GENOMIC DNA]</scope>
    <source>
        <strain evidence="1">Snail1</strain>
        <tissue evidence="1">Muscle</tissue>
    </source>
</reference>